<gene>
    <name evidence="2" type="ORF">BPSY_0391</name>
</gene>
<dbReference type="InterPro" id="IPR050834">
    <property type="entry name" value="Glycosyltransf_2"/>
</dbReference>
<dbReference type="SUPFAM" id="SSF53448">
    <property type="entry name" value="Nucleotide-diphospho-sugar transferases"/>
    <property type="match status" value="1"/>
</dbReference>
<dbReference type="AlphaFoldDB" id="A0A087CJ45"/>
<keyword evidence="2" id="KW-0808">Transferase</keyword>
<dbReference type="OrthoDB" id="7665907at2"/>
<accession>A0A087CJ45</accession>
<dbReference type="eggNOG" id="COG1216">
    <property type="taxonomic scope" value="Bacteria"/>
</dbReference>
<dbReference type="Pfam" id="PF00535">
    <property type="entry name" value="Glycos_transf_2"/>
    <property type="match status" value="1"/>
</dbReference>
<name>A0A087CJ45_9BIFI</name>
<dbReference type="PANTHER" id="PTHR43685">
    <property type="entry name" value="GLYCOSYLTRANSFERASE"/>
    <property type="match status" value="1"/>
</dbReference>
<organism evidence="2 3">
    <name type="scientific">Bifidobacterium psychraerophilum</name>
    <dbReference type="NCBI Taxonomy" id="218140"/>
    <lineage>
        <taxon>Bacteria</taxon>
        <taxon>Bacillati</taxon>
        <taxon>Actinomycetota</taxon>
        <taxon>Actinomycetes</taxon>
        <taxon>Bifidobacteriales</taxon>
        <taxon>Bifidobacteriaceae</taxon>
        <taxon>Bifidobacterium</taxon>
    </lineage>
</organism>
<protein>
    <submittedName>
        <fullName evidence="2">Glycosyl transferase, family 2</fullName>
    </submittedName>
</protein>
<dbReference type="Proteomes" id="UP000029050">
    <property type="component" value="Unassembled WGS sequence"/>
</dbReference>
<dbReference type="STRING" id="218140.BPSY_0391"/>
<feature type="domain" description="Glycosyltransferase 2-like" evidence="1">
    <location>
        <begin position="7"/>
        <end position="173"/>
    </location>
</feature>
<comment type="caution">
    <text evidence="2">The sequence shown here is derived from an EMBL/GenBank/DDBJ whole genome shotgun (WGS) entry which is preliminary data.</text>
</comment>
<dbReference type="InterPro" id="IPR029044">
    <property type="entry name" value="Nucleotide-diphossugar_trans"/>
</dbReference>
<dbReference type="InterPro" id="IPR001173">
    <property type="entry name" value="Glyco_trans_2-like"/>
</dbReference>
<reference evidence="2 3" key="1">
    <citation type="submission" date="2014-03" db="EMBL/GenBank/DDBJ databases">
        <title>Genomics of Bifidobacteria.</title>
        <authorList>
            <person name="Ventura M."/>
            <person name="Milani C."/>
            <person name="Lugli G.A."/>
        </authorList>
    </citation>
    <scope>NUCLEOTIDE SEQUENCE [LARGE SCALE GENOMIC DNA]</scope>
    <source>
        <strain evidence="2 3">LMG 21775</strain>
    </source>
</reference>
<proteinExistence type="predicted"/>
<evidence type="ECO:0000313" key="2">
    <source>
        <dbReference type="EMBL" id="KFI83295.1"/>
    </source>
</evidence>
<dbReference type="RefSeq" id="WP_033495625.1">
    <property type="nucleotide sequence ID" value="NZ_JGZI01000007.1"/>
</dbReference>
<dbReference type="GeneID" id="98299602"/>
<keyword evidence="3" id="KW-1185">Reference proteome</keyword>
<dbReference type="GO" id="GO:0016740">
    <property type="term" value="F:transferase activity"/>
    <property type="evidence" value="ECO:0007669"/>
    <property type="project" value="UniProtKB-KW"/>
</dbReference>
<dbReference type="PANTHER" id="PTHR43685:SF13">
    <property type="entry name" value="O ANTIGEN BIOSYNTHESIS RHAMNOSYLTRANSFERASE RFBN"/>
    <property type="match status" value="1"/>
</dbReference>
<dbReference type="Gene3D" id="3.90.550.10">
    <property type="entry name" value="Spore Coat Polysaccharide Biosynthesis Protein SpsA, Chain A"/>
    <property type="match status" value="1"/>
</dbReference>
<dbReference type="GO" id="GO:0044010">
    <property type="term" value="P:single-species biofilm formation"/>
    <property type="evidence" value="ECO:0007669"/>
    <property type="project" value="TreeGrafter"/>
</dbReference>
<evidence type="ECO:0000313" key="3">
    <source>
        <dbReference type="Proteomes" id="UP000029050"/>
    </source>
</evidence>
<evidence type="ECO:0000259" key="1">
    <source>
        <dbReference type="Pfam" id="PF00535"/>
    </source>
</evidence>
<dbReference type="EMBL" id="JGZI01000007">
    <property type="protein sequence ID" value="KFI83295.1"/>
    <property type="molecule type" value="Genomic_DNA"/>
</dbReference>
<sequence length="293" mass="33537">MDDFIVSVIIPTLDAQECIQQLLLRLQQQTQRPDEIIVVDSSSSDNTIHEVRKVPGITLFQIPRSQFNHGGTRDWALRHSKGDFVLFLTQDAMPSDNYYVARLLQPFSDGLVAMTSGRQLPRDDARPFERLIRQRNYPNKPRVTHLSDVPMLGIKAFFVSDVCAAYRREFYSAVGGFEQSVLTNEDMLIAAKFLQSDYAIAYQPSATVIHSHNLSFRQQFRRNYLEGVEIARHSELLSNVSLTSEGLSLVKYVVAELFSTKQFFELPWFFLDCFARFAGNKLGLIRGKFISKR</sequence>